<evidence type="ECO:0000313" key="2">
    <source>
        <dbReference type="Proteomes" id="UP001209570"/>
    </source>
</evidence>
<accession>A0AAD5Q3G8</accession>
<sequence>MASKRNEFSPAEKNQMRKHWEEDDYHGNFDAPQFERWFKRLCKTFKEGGSNIHMGGASYHMRVTNKAPAKGQIVEWIIENVGYVFNPKATKDKLLEIEHDDAWLSAYRHVQADEDKFAALA</sequence>
<gene>
    <name evidence="1" type="ORF">P43SY_008091</name>
</gene>
<dbReference type="AlphaFoldDB" id="A0AAD5Q3G8"/>
<dbReference type="EMBL" id="JAKCXM010000881">
    <property type="protein sequence ID" value="KAJ0391705.1"/>
    <property type="molecule type" value="Genomic_DNA"/>
</dbReference>
<organism evidence="1 2">
    <name type="scientific">Pythium insidiosum</name>
    <name type="common">Pythiosis disease agent</name>
    <dbReference type="NCBI Taxonomy" id="114742"/>
    <lineage>
        <taxon>Eukaryota</taxon>
        <taxon>Sar</taxon>
        <taxon>Stramenopiles</taxon>
        <taxon>Oomycota</taxon>
        <taxon>Peronosporomycetes</taxon>
        <taxon>Pythiales</taxon>
        <taxon>Pythiaceae</taxon>
        <taxon>Pythium</taxon>
    </lineage>
</organism>
<name>A0AAD5Q3G8_PYTIN</name>
<dbReference type="Proteomes" id="UP001209570">
    <property type="component" value="Unassembled WGS sequence"/>
</dbReference>
<keyword evidence="2" id="KW-1185">Reference proteome</keyword>
<comment type="caution">
    <text evidence="1">The sequence shown here is derived from an EMBL/GenBank/DDBJ whole genome shotgun (WGS) entry which is preliminary data.</text>
</comment>
<proteinExistence type="predicted"/>
<protein>
    <submittedName>
        <fullName evidence="1">Uncharacterized protein</fullName>
    </submittedName>
</protein>
<evidence type="ECO:0000313" key="1">
    <source>
        <dbReference type="EMBL" id="KAJ0391705.1"/>
    </source>
</evidence>
<reference evidence="1" key="1">
    <citation type="submission" date="2021-12" db="EMBL/GenBank/DDBJ databases">
        <title>Prjna785345.</title>
        <authorList>
            <person name="Rujirawat T."/>
            <person name="Krajaejun T."/>
        </authorList>
    </citation>
    <scope>NUCLEOTIDE SEQUENCE</scope>
    <source>
        <strain evidence="1">Pi057C3</strain>
    </source>
</reference>